<gene>
    <name evidence="5" type="ORF">FHX40_2916</name>
</gene>
<evidence type="ECO:0000256" key="1">
    <source>
        <dbReference type="ARBA" id="ARBA00022679"/>
    </source>
</evidence>
<keyword evidence="2" id="KW-0418">Kinase</keyword>
<evidence type="ECO:0000313" key="5">
    <source>
        <dbReference type="EMBL" id="TQM76189.1"/>
    </source>
</evidence>
<dbReference type="GO" id="GO:0000160">
    <property type="term" value="P:phosphorelay signal transduction system"/>
    <property type="evidence" value="ECO:0007669"/>
    <property type="project" value="UniProtKB-KW"/>
</dbReference>
<dbReference type="EMBL" id="VFPQ01000001">
    <property type="protein sequence ID" value="TQM76189.1"/>
    <property type="molecule type" value="Genomic_DNA"/>
</dbReference>
<keyword evidence="1" id="KW-0808">Transferase</keyword>
<dbReference type="InterPro" id="IPR003594">
    <property type="entry name" value="HATPase_dom"/>
</dbReference>
<comment type="caution">
    <text evidence="5">The sequence shown here is derived from an EMBL/GenBank/DDBJ whole genome shotgun (WGS) entry which is preliminary data.</text>
</comment>
<dbReference type="Proteomes" id="UP000319213">
    <property type="component" value="Unassembled WGS sequence"/>
</dbReference>
<proteinExistence type="predicted"/>
<evidence type="ECO:0000256" key="3">
    <source>
        <dbReference type="ARBA" id="ARBA00023012"/>
    </source>
</evidence>
<evidence type="ECO:0000259" key="4">
    <source>
        <dbReference type="Pfam" id="PF02518"/>
    </source>
</evidence>
<keyword evidence="6" id="KW-1185">Reference proteome</keyword>
<feature type="domain" description="Histidine kinase/HSP90-like ATPase" evidence="4">
    <location>
        <begin position="48"/>
        <end position="133"/>
    </location>
</feature>
<dbReference type="Pfam" id="PF02518">
    <property type="entry name" value="HATPase_c"/>
    <property type="match status" value="1"/>
</dbReference>
<dbReference type="CDD" id="cd16917">
    <property type="entry name" value="HATPase_UhpB-NarQ-NarX-like"/>
    <property type="match status" value="1"/>
</dbReference>
<dbReference type="GO" id="GO:0016301">
    <property type="term" value="F:kinase activity"/>
    <property type="evidence" value="ECO:0007669"/>
    <property type="project" value="UniProtKB-KW"/>
</dbReference>
<dbReference type="Gene3D" id="3.30.565.10">
    <property type="entry name" value="Histidine kinase-like ATPase, C-terminal domain"/>
    <property type="match status" value="1"/>
</dbReference>
<reference evidence="5 6" key="1">
    <citation type="submission" date="2019-06" db="EMBL/GenBank/DDBJ databases">
        <title>Sequencing the genomes of 1000 actinobacteria strains.</title>
        <authorList>
            <person name="Klenk H.-P."/>
        </authorList>
    </citation>
    <scope>NUCLEOTIDE SEQUENCE [LARGE SCALE GENOMIC DNA]</scope>
    <source>
        <strain evidence="5 6">DSM 43186</strain>
    </source>
</reference>
<dbReference type="AlphaFoldDB" id="A0A543J041"/>
<protein>
    <recommendedName>
        <fullName evidence="4">Histidine kinase/HSP90-like ATPase domain-containing protein</fullName>
    </recommendedName>
</protein>
<dbReference type="SUPFAM" id="SSF55874">
    <property type="entry name" value="ATPase domain of HSP90 chaperone/DNA topoisomerase II/histidine kinase"/>
    <property type="match status" value="1"/>
</dbReference>
<dbReference type="RefSeq" id="WP_142260105.1">
    <property type="nucleotide sequence ID" value="NZ_BMPV01000001.1"/>
</dbReference>
<evidence type="ECO:0000256" key="2">
    <source>
        <dbReference type="ARBA" id="ARBA00022777"/>
    </source>
</evidence>
<dbReference type="PANTHER" id="PTHR24421:SF61">
    <property type="entry name" value="OXYGEN SENSOR HISTIDINE KINASE NREB"/>
    <property type="match status" value="1"/>
</dbReference>
<keyword evidence="3" id="KW-0902">Two-component regulatory system</keyword>
<dbReference type="InterPro" id="IPR050482">
    <property type="entry name" value="Sensor_HK_TwoCompSys"/>
</dbReference>
<organism evidence="5 6">
    <name type="scientific">Thermopolyspora flexuosa</name>
    <dbReference type="NCBI Taxonomy" id="103836"/>
    <lineage>
        <taxon>Bacteria</taxon>
        <taxon>Bacillati</taxon>
        <taxon>Actinomycetota</taxon>
        <taxon>Actinomycetes</taxon>
        <taxon>Streptosporangiales</taxon>
        <taxon>Streptosporangiaceae</taxon>
        <taxon>Thermopolyspora</taxon>
    </lineage>
</organism>
<dbReference type="InterPro" id="IPR036890">
    <property type="entry name" value="HATPase_C_sf"/>
</dbReference>
<dbReference type="OrthoDB" id="3542368at2"/>
<evidence type="ECO:0000313" key="6">
    <source>
        <dbReference type="Proteomes" id="UP000319213"/>
    </source>
</evidence>
<accession>A0A543J041</accession>
<name>A0A543J041_9ACTN</name>
<dbReference type="PANTHER" id="PTHR24421">
    <property type="entry name" value="NITRATE/NITRITE SENSOR PROTEIN NARX-RELATED"/>
    <property type="match status" value="1"/>
</dbReference>
<sequence>MAEQRRMRENEGLSQLLRDHLTEWSERTGITVEVWALPEQKVPPKVADNVYATVREALDNVARHSGARVVSIALTVGRTGLRLTVSDGGRGFEPGTTGRGIVAMHAYLAEIGGRLAVNPVPGAGTTVSGFVPAEMLTRYAEA</sequence>